<organism evidence="1 2">
    <name type="scientific">Corynebacterium durum F0235</name>
    <dbReference type="NCBI Taxonomy" id="1035195"/>
    <lineage>
        <taxon>Bacteria</taxon>
        <taxon>Bacillati</taxon>
        <taxon>Actinomycetota</taxon>
        <taxon>Actinomycetes</taxon>
        <taxon>Mycobacteriales</taxon>
        <taxon>Corynebacteriaceae</taxon>
        <taxon>Corynebacterium</taxon>
    </lineage>
</organism>
<dbReference type="EMBL" id="AMEM01000007">
    <property type="protein sequence ID" value="EKX92037.1"/>
    <property type="molecule type" value="Genomic_DNA"/>
</dbReference>
<evidence type="ECO:0000313" key="2">
    <source>
        <dbReference type="Proteomes" id="UP000010445"/>
    </source>
</evidence>
<name>L1MLC5_9CORY</name>
<gene>
    <name evidence="1" type="ORF">HMPREF9997_00321</name>
</gene>
<accession>L1MLC5</accession>
<keyword evidence="2" id="KW-1185">Reference proteome</keyword>
<dbReference type="HOGENOM" id="CLU_3182568_0_0_11"/>
<protein>
    <submittedName>
        <fullName evidence="1">Uncharacterized protein</fullName>
    </submittedName>
</protein>
<reference evidence="1 2" key="1">
    <citation type="submission" date="2012-05" db="EMBL/GenBank/DDBJ databases">
        <authorList>
            <person name="Weinstock G."/>
            <person name="Sodergren E."/>
            <person name="Lobos E.A."/>
            <person name="Fulton L."/>
            <person name="Fulton R."/>
            <person name="Courtney L."/>
            <person name="Fronick C."/>
            <person name="O'Laughlin M."/>
            <person name="Godfrey J."/>
            <person name="Wilson R.M."/>
            <person name="Miner T."/>
            <person name="Farmer C."/>
            <person name="Delehaunty K."/>
            <person name="Cordes M."/>
            <person name="Minx P."/>
            <person name="Tomlinson C."/>
            <person name="Chen J."/>
            <person name="Wollam A."/>
            <person name="Pepin K.H."/>
            <person name="Bhonagiri V."/>
            <person name="Zhang X."/>
            <person name="Suruliraj S."/>
            <person name="Warren W."/>
            <person name="Mitreva M."/>
            <person name="Mardis E.R."/>
            <person name="Wilson R.K."/>
        </authorList>
    </citation>
    <scope>NUCLEOTIDE SEQUENCE [LARGE SCALE GENOMIC DNA]</scope>
    <source>
        <strain evidence="1 2">F0235</strain>
    </source>
</reference>
<comment type="caution">
    <text evidence="1">The sequence shown here is derived from an EMBL/GenBank/DDBJ whole genome shotgun (WGS) entry which is preliminary data.</text>
</comment>
<dbReference type="Proteomes" id="UP000010445">
    <property type="component" value="Unassembled WGS sequence"/>
</dbReference>
<dbReference type="AlphaFoldDB" id="L1MLC5"/>
<proteinExistence type="predicted"/>
<sequence length="46" mass="5448">MVRTLSPCLKDIYRKFYLDRAKWFFGDSIFAAISYDNFPMGNVGRH</sequence>
<evidence type="ECO:0000313" key="1">
    <source>
        <dbReference type="EMBL" id="EKX92037.1"/>
    </source>
</evidence>